<dbReference type="GO" id="GO:0004674">
    <property type="term" value="F:protein serine/threonine kinase activity"/>
    <property type="evidence" value="ECO:0007669"/>
    <property type="project" value="UniProtKB-KW"/>
</dbReference>
<dbReference type="SMART" id="SM00220">
    <property type="entry name" value="S_TKc"/>
    <property type="match status" value="1"/>
</dbReference>
<dbReference type="EC" id="2.7.11.1" evidence="1"/>
<dbReference type="InterPro" id="IPR000961">
    <property type="entry name" value="AGC-kinase_C"/>
</dbReference>
<keyword evidence="7 10" id="KW-0067">ATP-binding</keyword>
<keyword evidence="15" id="KW-1185">Reference proteome</keyword>
<dbReference type="Gene3D" id="3.30.200.20">
    <property type="entry name" value="Phosphorylase Kinase, domain 1"/>
    <property type="match status" value="1"/>
</dbReference>
<keyword evidence="2 14" id="KW-0723">Serine/threonine-protein kinase</keyword>
<dbReference type="FunFam" id="1.10.510.10:FF:000008">
    <property type="entry name" value="Non-specific serine/threonine protein kinase"/>
    <property type="match status" value="1"/>
</dbReference>
<protein>
    <recommendedName>
        <fullName evidence="1">non-specific serine/threonine protein kinase</fullName>
        <ecNumber evidence="1">2.7.11.1</ecNumber>
    </recommendedName>
</protein>
<organism evidence="14 15">
    <name type="scientific">Schizosaccharomyces osmophilus</name>
    <dbReference type="NCBI Taxonomy" id="2545709"/>
    <lineage>
        <taxon>Eukaryota</taxon>
        <taxon>Fungi</taxon>
        <taxon>Dikarya</taxon>
        <taxon>Ascomycota</taxon>
        <taxon>Taphrinomycotina</taxon>
        <taxon>Schizosaccharomycetes</taxon>
        <taxon>Schizosaccharomycetales</taxon>
        <taxon>Schizosaccharomycetaceae</taxon>
        <taxon>Schizosaccharomyces</taxon>
    </lineage>
</organism>
<evidence type="ECO:0000313" key="14">
    <source>
        <dbReference type="EMBL" id="WBW73758.1"/>
    </source>
</evidence>
<keyword evidence="5 10" id="KW-0547">Nucleotide-binding</keyword>
<evidence type="ECO:0000313" key="15">
    <source>
        <dbReference type="Proteomes" id="UP001212411"/>
    </source>
</evidence>
<evidence type="ECO:0000259" key="12">
    <source>
        <dbReference type="PROSITE" id="PS50011"/>
    </source>
</evidence>
<dbReference type="InterPro" id="IPR017441">
    <property type="entry name" value="Protein_kinase_ATP_BS"/>
</dbReference>
<feature type="domain" description="AGC-kinase C-terminal" evidence="13">
    <location>
        <begin position="549"/>
        <end position="626"/>
    </location>
</feature>
<feature type="compositionally biased region" description="Basic and acidic residues" evidence="11">
    <location>
        <begin position="39"/>
        <end position="51"/>
    </location>
</feature>
<dbReference type="FunFam" id="3.30.200.20:FF:000116">
    <property type="entry name" value="Non-specific serine/threonine protein kinase"/>
    <property type="match status" value="1"/>
</dbReference>
<dbReference type="GO" id="GO:0005524">
    <property type="term" value="F:ATP binding"/>
    <property type="evidence" value="ECO:0007669"/>
    <property type="project" value="UniProtKB-UniRule"/>
</dbReference>
<name>A0AAF0AWY3_9SCHI</name>
<dbReference type="PROSITE" id="PS51285">
    <property type="entry name" value="AGC_KINASE_CTER"/>
    <property type="match status" value="1"/>
</dbReference>
<dbReference type="SUPFAM" id="SSF56112">
    <property type="entry name" value="Protein kinase-like (PK-like)"/>
    <property type="match status" value="1"/>
</dbReference>
<comment type="catalytic activity">
    <reaction evidence="8">
        <text>L-threonyl-[protein] + ATP = O-phospho-L-threonyl-[protein] + ADP + H(+)</text>
        <dbReference type="Rhea" id="RHEA:46608"/>
        <dbReference type="Rhea" id="RHEA-COMP:11060"/>
        <dbReference type="Rhea" id="RHEA-COMP:11605"/>
        <dbReference type="ChEBI" id="CHEBI:15378"/>
        <dbReference type="ChEBI" id="CHEBI:30013"/>
        <dbReference type="ChEBI" id="CHEBI:30616"/>
        <dbReference type="ChEBI" id="CHEBI:61977"/>
        <dbReference type="ChEBI" id="CHEBI:456216"/>
        <dbReference type="EC" id="2.7.11.1"/>
    </reaction>
</comment>
<keyword evidence="4" id="KW-0808">Transferase</keyword>
<feature type="region of interest" description="Disordered" evidence="11">
    <location>
        <begin position="1"/>
        <end position="51"/>
    </location>
</feature>
<proteinExistence type="predicted"/>
<feature type="domain" description="Protein kinase" evidence="12">
    <location>
        <begin position="287"/>
        <end position="548"/>
    </location>
</feature>
<keyword evidence="6 14" id="KW-0418">Kinase</keyword>
<sequence length="663" mass="74203">MKGWTKSWFGLSKKAAPHQNEGLPNSESGRSPLTAKTNHSLEENTGAKKDMLSKGTLRDMQMTSASPNIKEDILMSGEPSALHNDASIYPHRKSSDILPEVDHEPSGYLKLNIDSLKLEGNHTDAAMAMECTSLKQFFLVIQFGTSEYVSPPLKWKSSTRDTAISIPSRDSSAAASRASSMLSNFTYNTSSMSYCPTSSTPNPSAPSHVVFDVANRLPVELNIYDHSRGNCFVGQTLIHPCYNYNQYEQFSSPVEVSPAYARLVDLRLQLSSVFQPLIKKSYAPEDFEPLKLIGKGTFGQVYLVRKKDTRRIYAMKILSKKVIVRRKEVAHTIGERDILVQTAAADSPFIVALRFSFQTPKDLYLVTDYMAGGELFWHLQKSIRFPEARAKFYIAELLLALQALHKRGIVYRDLKPENILLDVQGHIALCDFGLSKANLTVGSTTRTFCGTTDYLAPEVILDEGGYDMMVDFWSLGVLLYEMTCGWSPFYAENTQQLYKNIVFGKVRFPRGLLSAEARDLIKLLLNRNSKNRLGANGDAEEVKRHVFFGDINWEELNAKKLSPPFKPIVEGDYDVSNFDVEFTNKDVPTDFIAVGDMSTSAPLSSTVQNGFKGFTYVDSSAMDEAYNSEPESPTSSASSFHIDSHNEDFNRTNDDFFMEHIDP</sequence>
<evidence type="ECO:0000256" key="6">
    <source>
        <dbReference type="ARBA" id="ARBA00022777"/>
    </source>
</evidence>
<accession>A0AAF0AWY3</accession>
<dbReference type="SMART" id="SM00133">
    <property type="entry name" value="S_TK_X"/>
    <property type="match status" value="1"/>
</dbReference>
<evidence type="ECO:0000256" key="10">
    <source>
        <dbReference type="PROSITE-ProRule" id="PRU10141"/>
    </source>
</evidence>
<evidence type="ECO:0000256" key="2">
    <source>
        <dbReference type="ARBA" id="ARBA00022527"/>
    </source>
</evidence>
<dbReference type="GO" id="GO:0031138">
    <property type="term" value="P:negative regulation of conjugation with cellular fusion"/>
    <property type="evidence" value="ECO:0007669"/>
    <property type="project" value="UniProtKB-ARBA"/>
</dbReference>
<dbReference type="InterPro" id="IPR000719">
    <property type="entry name" value="Prot_kinase_dom"/>
</dbReference>
<dbReference type="PANTHER" id="PTHR24351">
    <property type="entry name" value="RIBOSOMAL PROTEIN S6 KINASE"/>
    <property type="match status" value="1"/>
</dbReference>
<evidence type="ECO:0000256" key="1">
    <source>
        <dbReference type="ARBA" id="ARBA00012513"/>
    </source>
</evidence>
<evidence type="ECO:0000256" key="3">
    <source>
        <dbReference type="ARBA" id="ARBA00022553"/>
    </source>
</evidence>
<evidence type="ECO:0000256" key="9">
    <source>
        <dbReference type="ARBA" id="ARBA00048679"/>
    </source>
</evidence>
<evidence type="ECO:0000259" key="13">
    <source>
        <dbReference type="PROSITE" id="PS51285"/>
    </source>
</evidence>
<dbReference type="InterPro" id="IPR017892">
    <property type="entry name" value="Pkinase_C"/>
</dbReference>
<feature type="compositionally biased region" description="Low complexity" evidence="11">
    <location>
        <begin position="628"/>
        <end position="639"/>
    </location>
</feature>
<dbReference type="AlphaFoldDB" id="A0AAF0AWY3"/>
<dbReference type="Pfam" id="PF00433">
    <property type="entry name" value="Pkinase_C"/>
    <property type="match status" value="1"/>
</dbReference>
<dbReference type="PROSITE" id="PS00107">
    <property type="entry name" value="PROTEIN_KINASE_ATP"/>
    <property type="match status" value="1"/>
</dbReference>
<evidence type="ECO:0000256" key="4">
    <source>
        <dbReference type="ARBA" id="ARBA00022679"/>
    </source>
</evidence>
<comment type="catalytic activity">
    <reaction evidence="9">
        <text>L-seryl-[protein] + ATP = O-phospho-L-seryl-[protein] + ADP + H(+)</text>
        <dbReference type="Rhea" id="RHEA:17989"/>
        <dbReference type="Rhea" id="RHEA-COMP:9863"/>
        <dbReference type="Rhea" id="RHEA-COMP:11604"/>
        <dbReference type="ChEBI" id="CHEBI:15378"/>
        <dbReference type="ChEBI" id="CHEBI:29999"/>
        <dbReference type="ChEBI" id="CHEBI:30616"/>
        <dbReference type="ChEBI" id="CHEBI:83421"/>
        <dbReference type="ChEBI" id="CHEBI:456216"/>
        <dbReference type="EC" id="2.7.11.1"/>
    </reaction>
</comment>
<evidence type="ECO:0000256" key="7">
    <source>
        <dbReference type="ARBA" id="ARBA00022840"/>
    </source>
</evidence>
<dbReference type="GeneID" id="80876937"/>
<dbReference type="EMBL" id="CP115612">
    <property type="protein sequence ID" value="WBW73758.1"/>
    <property type="molecule type" value="Genomic_DNA"/>
</dbReference>
<dbReference type="Proteomes" id="UP001212411">
    <property type="component" value="Chromosome 2"/>
</dbReference>
<keyword evidence="3" id="KW-0597">Phosphoprotein</keyword>
<evidence type="ECO:0000256" key="11">
    <source>
        <dbReference type="SAM" id="MobiDB-lite"/>
    </source>
</evidence>
<dbReference type="InterPro" id="IPR011009">
    <property type="entry name" value="Kinase-like_dom_sf"/>
</dbReference>
<dbReference type="PROSITE" id="PS00108">
    <property type="entry name" value="PROTEIN_KINASE_ST"/>
    <property type="match status" value="1"/>
</dbReference>
<dbReference type="GO" id="GO:0038202">
    <property type="term" value="P:TORC1 signaling"/>
    <property type="evidence" value="ECO:0007669"/>
    <property type="project" value="UniProtKB-ARBA"/>
</dbReference>
<dbReference type="Gene3D" id="1.10.510.10">
    <property type="entry name" value="Transferase(Phosphotransferase) domain 1"/>
    <property type="match status" value="1"/>
</dbReference>
<dbReference type="Pfam" id="PF00069">
    <property type="entry name" value="Pkinase"/>
    <property type="match status" value="1"/>
</dbReference>
<feature type="region of interest" description="Disordered" evidence="11">
    <location>
        <begin position="624"/>
        <end position="646"/>
    </location>
</feature>
<dbReference type="RefSeq" id="XP_056038001.1">
    <property type="nucleotide sequence ID" value="XM_056182248.1"/>
</dbReference>
<dbReference type="PROSITE" id="PS50011">
    <property type="entry name" value="PROTEIN_KINASE_DOM"/>
    <property type="match status" value="1"/>
</dbReference>
<feature type="binding site" evidence="10">
    <location>
        <position position="316"/>
    </location>
    <ligand>
        <name>ATP</name>
        <dbReference type="ChEBI" id="CHEBI:30616"/>
    </ligand>
</feature>
<dbReference type="InterPro" id="IPR008271">
    <property type="entry name" value="Ser/Thr_kinase_AS"/>
</dbReference>
<reference evidence="14 15" key="1">
    <citation type="journal article" date="2023" name="G3 (Bethesda)">
        <title>A high-quality reference genome for the fission yeast Schizosaccharomyces osmophilus.</title>
        <authorList>
            <person name="Jia G.S."/>
            <person name="Zhang W.C."/>
            <person name="Liang Y."/>
            <person name="Liu X.H."/>
            <person name="Rhind N."/>
            <person name="Pidoux A."/>
            <person name="Brysch-Herzberg M."/>
            <person name="Du L.L."/>
        </authorList>
    </citation>
    <scope>NUCLEOTIDE SEQUENCE [LARGE SCALE GENOMIC DNA]</scope>
    <source>
        <strain evidence="14 15">CBS 15793</strain>
    </source>
</reference>
<evidence type="ECO:0000256" key="8">
    <source>
        <dbReference type="ARBA" id="ARBA00047899"/>
    </source>
</evidence>
<gene>
    <name evidence="14" type="primary">sck2</name>
    <name evidence="14" type="ORF">SOMG_03458</name>
</gene>
<dbReference type="KEGG" id="som:SOMG_03458"/>
<feature type="compositionally biased region" description="Polar residues" evidence="11">
    <location>
        <begin position="22"/>
        <end position="38"/>
    </location>
</feature>
<evidence type="ECO:0000256" key="5">
    <source>
        <dbReference type="ARBA" id="ARBA00022741"/>
    </source>
</evidence>